<dbReference type="KEGG" id="gox:GOX0789"/>
<gene>
    <name evidence="2" type="ordered locus">GOX0789</name>
</gene>
<dbReference type="GO" id="GO:0008237">
    <property type="term" value="F:metallopeptidase activity"/>
    <property type="evidence" value="ECO:0007669"/>
    <property type="project" value="InterPro"/>
</dbReference>
<dbReference type="SUPFAM" id="SSF55486">
    <property type="entry name" value="Metalloproteases ('zincins'), catalytic domain"/>
    <property type="match status" value="1"/>
</dbReference>
<keyword evidence="3" id="KW-1185">Reference proteome</keyword>
<dbReference type="EMBL" id="CP000009">
    <property type="protein sequence ID" value="AAW60563.1"/>
    <property type="molecule type" value="Genomic_DNA"/>
</dbReference>
<dbReference type="HOGENOM" id="CLU_1114576_0_0_5"/>
<dbReference type="STRING" id="290633.GOX0789"/>
<dbReference type="Proteomes" id="UP000006375">
    <property type="component" value="Chromosome"/>
</dbReference>
<feature type="domain" description="Peptidase M1 membrane alanine aminopeptidase" evidence="1">
    <location>
        <begin position="7"/>
        <end position="151"/>
    </location>
</feature>
<name>Q5FST3_GLUOX</name>
<reference evidence="2 3" key="1">
    <citation type="journal article" date="2005" name="Nat. Biotechnol.">
        <title>Complete genome sequence of the acetic acid bacterium Gluconobacter oxydans.</title>
        <authorList>
            <person name="Prust C."/>
            <person name="Hoffmeister M."/>
            <person name="Liesegang H."/>
            <person name="Wiezer A."/>
            <person name="Fricke W.F."/>
            <person name="Ehrenreich A."/>
            <person name="Gottschalk G."/>
            <person name="Deppenmeier U."/>
        </authorList>
    </citation>
    <scope>NUCLEOTIDE SEQUENCE [LARGE SCALE GENOMIC DNA]</scope>
    <source>
        <strain evidence="2 3">621H</strain>
    </source>
</reference>
<sequence>MNWAMGWFPMIVGTDERRNAFMDEGFNTFIDVYASDHFNNGEFAPKRDSEFAPKTGNPAQDIVPVLTDPDAPVLMTAADSVSEKYRHSVTYFKGAYGLKLLREQILGPVRFDTAFRRYISEWSFKHPSPSDFFRLMSSEAGEDLGWFWRGWYFTNAAPDYALGDIHHDAGKPATVQVRNYGELPLPVLLRAEYADGKSEEIRIPTEAWRQGSDIVVSLPVHDGLKVVTLDPDHVIPDVDRSDNRIAVTP</sequence>
<dbReference type="InterPro" id="IPR014782">
    <property type="entry name" value="Peptidase_M1_dom"/>
</dbReference>
<dbReference type="GO" id="GO:0008270">
    <property type="term" value="F:zinc ion binding"/>
    <property type="evidence" value="ECO:0007669"/>
    <property type="project" value="InterPro"/>
</dbReference>
<dbReference type="eggNOG" id="COG0308">
    <property type="taxonomic scope" value="Bacteria"/>
</dbReference>
<evidence type="ECO:0000313" key="3">
    <source>
        <dbReference type="Proteomes" id="UP000006375"/>
    </source>
</evidence>
<evidence type="ECO:0000259" key="1">
    <source>
        <dbReference type="Pfam" id="PF01433"/>
    </source>
</evidence>
<accession>Q5FST3</accession>
<dbReference type="InterPro" id="IPR027268">
    <property type="entry name" value="Peptidase_M4/M1_CTD_sf"/>
</dbReference>
<organism evidence="2 3">
    <name type="scientific">Gluconobacter oxydans (strain 621H)</name>
    <name type="common">Gluconobacter suboxydans</name>
    <dbReference type="NCBI Taxonomy" id="290633"/>
    <lineage>
        <taxon>Bacteria</taxon>
        <taxon>Pseudomonadati</taxon>
        <taxon>Pseudomonadota</taxon>
        <taxon>Alphaproteobacteria</taxon>
        <taxon>Acetobacterales</taxon>
        <taxon>Acetobacteraceae</taxon>
        <taxon>Gluconobacter</taxon>
    </lineage>
</organism>
<evidence type="ECO:0000313" key="2">
    <source>
        <dbReference type="EMBL" id="AAW60563.1"/>
    </source>
</evidence>
<dbReference type="Gene3D" id="1.10.390.10">
    <property type="entry name" value="Neutral Protease Domain 2"/>
    <property type="match status" value="1"/>
</dbReference>
<protein>
    <submittedName>
        <fullName evidence="2">Peptidase</fullName>
    </submittedName>
</protein>
<proteinExistence type="predicted"/>
<dbReference type="AlphaFoldDB" id="Q5FST3"/>
<dbReference type="Pfam" id="PF01433">
    <property type="entry name" value="Peptidase_M1"/>
    <property type="match status" value="1"/>
</dbReference>